<sequence>MSFANTESLKEMNRVLKKDGGLGLIWNMEDYNSPRSLPVQTEWEAQLRELIWSLDDYQPRFKSEVWQKPFFDPAARDLFTLPLNAETWRIERQTSVTEVEGRIFTYCMLLNADAEDARVHRRRILGILEAGMWLEGELVMRSSVVAVWTHKKAQVEFSSDRTQVDP</sequence>
<name>A0AAN7UYP5_9PEZI</name>
<gene>
    <name evidence="1" type="ORF">RRF57_005929</name>
</gene>
<dbReference type="EMBL" id="JAWHQM010000015">
    <property type="protein sequence ID" value="KAK5630214.1"/>
    <property type="molecule type" value="Genomic_DNA"/>
</dbReference>
<reference evidence="1 2" key="1">
    <citation type="submission" date="2023-10" db="EMBL/GenBank/DDBJ databases">
        <title>Draft genome sequence of Xylaria bambusicola isolate GMP-LS, the root and basal stem rot pathogen of sugarcane in Indonesia.</title>
        <authorList>
            <person name="Selvaraj P."/>
            <person name="Muralishankar V."/>
            <person name="Muruganantham S."/>
            <person name="Sp S."/>
            <person name="Haryani S."/>
            <person name="Lau K.J.X."/>
            <person name="Naqvi N.I."/>
        </authorList>
    </citation>
    <scope>NUCLEOTIDE SEQUENCE [LARGE SCALE GENOMIC DNA]</scope>
    <source>
        <strain evidence="1">GMP-LS</strain>
    </source>
</reference>
<comment type="caution">
    <text evidence="1">The sequence shown here is derived from an EMBL/GenBank/DDBJ whole genome shotgun (WGS) entry which is preliminary data.</text>
</comment>
<accession>A0AAN7UYP5</accession>
<protein>
    <submittedName>
        <fullName evidence="1">Uncharacterized protein</fullName>
    </submittedName>
</protein>
<dbReference type="AlphaFoldDB" id="A0AAN7UYP5"/>
<organism evidence="1 2">
    <name type="scientific">Xylaria bambusicola</name>
    <dbReference type="NCBI Taxonomy" id="326684"/>
    <lineage>
        <taxon>Eukaryota</taxon>
        <taxon>Fungi</taxon>
        <taxon>Dikarya</taxon>
        <taxon>Ascomycota</taxon>
        <taxon>Pezizomycotina</taxon>
        <taxon>Sordariomycetes</taxon>
        <taxon>Xylariomycetidae</taxon>
        <taxon>Xylariales</taxon>
        <taxon>Xylariaceae</taxon>
        <taxon>Xylaria</taxon>
    </lineage>
</organism>
<keyword evidence="2" id="KW-1185">Reference proteome</keyword>
<evidence type="ECO:0000313" key="1">
    <source>
        <dbReference type="EMBL" id="KAK5630214.1"/>
    </source>
</evidence>
<evidence type="ECO:0000313" key="2">
    <source>
        <dbReference type="Proteomes" id="UP001305414"/>
    </source>
</evidence>
<dbReference type="Proteomes" id="UP001305414">
    <property type="component" value="Unassembled WGS sequence"/>
</dbReference>
<proteinExistence type="predicted"/>